<dbReference type="SUPFAM" id="SSF55073">
    <property type="entry name" value="Nucleotide cyclase"/>
    <property type="match status" value="1"/>
</dbReference>
<dbReference type="NCBIfam" id="TIGR00254">
    <property type="entry name" value="GGDEF"/>
    <property type="match status" value="1"/>
</dbReference>
<gene>
    <name evidence="4" type="ORF">AVDCRST_MAG04-1757</name>
</gene>
<dbReference type="GO" id="GO:1902201">
    <property type="term" value="P:negative regulation of bacterial-type flagellum-dependent cell motility"/>
    <property type="evidence" value="ECO:0007669"/>
    <property type="project" value="TreeGrafter"/>
</dbReference>
<dbReference type="FunFam" id="3.30.70.270:FF:000001">
    <property type="entry name" value="Diguanylate cyclase domain protein"/>
    <property type="match status" value="1"/>
</dbReference>
<dbReference type="GO" id="GO:0052621">
    <property type="term" value="F:diguanylate cyclase activity"/>
    <property type="evidence" value="ECO:0007669"/>
    <property type="project" value="UniProtKB-EC"/>
</dbReference>
<protein>
    <recommendedName>
        <fullName evidence="1">diguanylate cyclase</fullName>
        <ecNumber evidence="1">2.7.7.65</ecNumber>
    </recommendedName>
</protein>
<dbReference type="PANTHER" id="PTHR45138:SF9">
    <property type="entry name" value="DIGUANYLATE CYCLASE DGCM-RELATED"/>
    <property type="match status" value="1"/>
</dbReference>
<dbReference type="PROSITE" id="PS50887">
    <property type="entry name" value="GGDEF"/>
    <property type="match status" value="1"/>
</dbReference>
<dbReference type="InterPro" id="IPR050469">
    <property type="entry name" value="Diguanylate_Cyclase"/>
</dbReference>
<dbReference type="GO" id="GO:0043709">
    <property type="term" value="P:cell adhesion involved in single-species biofilm formation"/>
    <property type="evidence" value="ECO:0007669"/>
    <property type="project" value="TreeGrafter"/>
</dbReference>
<dbReference type="EMBL" id="CADCTL010000121">
    <property type="protein sequence ID" value="CAA9243851.1"/>
    <property type="molecule type" value="Genomic_DNA"/>
</dbReference>
<dbReference type="InterPro" id="IPR043128">
    <property type="entry name" value="Rev_trsase/Diguanyl_cyclase"/>
</dbReference>
<proteinExistence type="predicted"/>
<dbReference type="SMART" id="SM00267">
    <property type="entry name" value="GGDEF"/>
    <property type="match status" value="1"/>
</dbReference>
<dbReference type="EC" id="2.7.7.65" evidence="1"/>
<comment type="catalytic activity">
    <reaction evidence="2">
        <text>2 GTP = 3',3'-c-di-GMP + 2 diphosphate</text>
        <dbReference type="Rhea" id="RHEA:24898"/>
        <dbReference type="ChEBI" id="CHEBI:33019"/>
        <dbReference type="ChEBI" id="CHEBI:37565"/>
        <dbReference type="ChEBI" id="CHEBI:58805"/>
        <dbReference type="EC" id="2.7.7.65"/>
    </reaction>
</comment>
<dbReference type="GO" id="GO:0005886">
    <property type="term" value="C:plasma membrane"/>
    <property type="evidence" value="ECO:0007669"/>
    <property type="project" value="TreeGrafter"/>
</dbReference>
<organism evidence="4">
    <name type="scientific">uncultured Acetobacteraceae bacterium</name>
    <dbReference type="NCBI Taxonomy" id="169975"/>
    <lineage>
        <taxon>Bacteria</taxon>
        <taxon>Pseudomonadati</taxon>
        <taxon>Pseudomonadota</taxon>
        <taxon>Alphaproteobacteria</taxon>
        <taxon>Acetobacterales</taxon>
        <taxon>Acetobacteraceae</taxon>
        <taxon>environmental samples</taxon>
    </lineage>
</organism>
<sequence length="496" mass="52461">MATSVAPATRRRILSSAFLPPLLLWALFCAALGAGVAAYLHRASTAATEEIYTRAEAVAAVAEHTLLRAFEAVQGVHDLLQLRQSLLEAEETPGTHAIQTHIEAIVAGGRFGIVQVGVTDRHGVGAWGTGGGAGGVSVADREYVRAHLDGGADGLFVSHPLLGRSTGRWGVQVSRPVRDLWGRLVGVGVVSLDPVALSRGLGRDLNGAAQVAVVRRLQDGAVLARSRDMEAWLGRTSFPDHPVVVAARRVPSGRIAFRGVTDGREVIGAYRVPEGLPLVVTAGFDLAAERAQSRWTASATAAAAFAAMLLALQVAVSWARGRELRQRLQLEAARDPLTGLLNRRALRAQAARLFTEARASSQTAALLLLDLDHFKAVNDTHGHAAGDAVLRDVAEVLLGEIRHDDLACRWGGEEMLAVLRNCDLVRAEERAVKLRAAIAAALPGGVPGLRVTASIGVAAFPEHGAGLDELTQRADMALYVAKRYGRDRVVCALAAA</sequence>
<dbReference type="Pfam" id="PF00990">
    <property type="entry name" value="GGDEF"/>
    <property type="match status" value="1"/>
</dbReference>
<dbReference type="InterPro" id="IPR029787">
    <property type="entry name" value="Nucleotide_cyclase"/>
</dbReference>
<dbReference type="Gene3D" id="3.30.450.20">
    <property type="entry name" value="PAS domain"/>
    <property type="match status" value="2"/>
</dbReference>
<evidence type="ECO:0000313" key="4">
    <source>
        <dbReference type="EMBL" id="CAA9243851.1"/>
    </source>
</evidence>
<dbReference type="Gene3D" id="3.30.70.270">
    <property type="match status" value="1"/>
</dbReference>
<dbReference type="CDD" id="cd12914">
    <property type="entry name" value="PDC1_DGC_like"/>
    <property type="match status" value="1"/>
</dbReference>
<dbReference type="AlphaFoldDB" id="A0A6J4I6Y9"/>
<dbReference type="PANTHER" id="PTHR45138">
    <property type="entry name" value="REGULATORY COMPONENTS OF SENSORY TRANSDUCTION SYSTEM"/>
    <property type="match status" value="1"/>
</dbReference>
<accession>A0A6J4I6Y9</accession>
<evidence type="ECO:0000259" key="3">
    <source>
        <dbReference type="PROSITE" id="PS50887"/>
    </source>
</evidence>
<dbReference type="CDD" id="cd01949">
    <property type="entry name" value="GGDEF"/>
    <property type="match status" value="1"/>
</dbReference>
<feature type="domain" description="GGDEF" evidence="3">
    <location>
        <begin position="362"/>
        <end position="494"/>
    </location>
</feature>
<reference evidence="4" key="1">
    <citation type="submission" date="2020-02" db="EMBL/GenBank/DDBJ databases">
        <authorList>
            <person name="Meier V. D."/>
        </authorList>
    </citation>
    <scope>NUCLEOTIDE SEQUENCE</scope>
    <source>
        <strain evidence="4">AVDCRST_MAG04</strain>
    </source>
</reference>
<dbReference type="CDD" id="cd12915">
    <property type="entry name" value="PDC2_DGC_like"/>
    <property type="match status" value="1"/>
</dbReference>
<dbReference type="InterPro" id="IPR000160">
    <property type="entry name" value="GGDEF_dom"/>
</dbReference>
<evidence type="ECO:0000256" key="1">
    <source>
        <dbReference type="ARBA" id="ARBA00012528"/>
    </source>
</evidence>
<name>A0A6J4I6Y9_9PROT</name>
<evidence type="ECO:0000256" key="2">
    <source>
        <dbReference type="ARBA" id="ARBA00034247"/>
    </source>
</evidence>